<organism evidence="2 3">
    <name type="scientific">Undibacterium fentianense</name>
    <dbReference type="NCBI Taxonomy" id="2828728"/>
    <lineage>
        <taxon>Bacteria</taxon>
        <taxon>Pseudomonadati</taxon>
        <taxon>Pseudomonadota</taxon>
        <taxon>Betaproteobacteria</taxon>
        <taxon>Burkholderiales</taxon>
        <taxon>Oxalobacteraceae</taxon>
        <taxon>Undibacterium</taxon>
    </lineage>
</organism>
<accession>A0A941E4W4</accession>
<evidence type="ECO:0000313" key="2">
    <source>
        <dbReference type="EMBL" id="MBR7801102.1"/>
    </source>
</evidence>
<evidence type="ECO:0000313" key="3">
    <source>
        <dbReference type="Proteomes" id="UP000678545"/>
    </source>
</evidence>
<dbReference type="AlphaFoldDB" id="A0A941E4W4"/>
<dbReference type="Proteomes" id="UP000678545">
    <property type="component" value="Unassembled WGS sequence"/>
</dbReference>
<gene>
    <name evidence="2" type="ORF">KDM90_13930</name>
</gene>
<reference evidence="2" key="1">
    <citation type="submission" date="2021-04" db="EMBL/GenBank/DDBJ databases">
        <title>novel species isolated from subtropical streams in China.</title>
        <authorList>
            <person name="Lu H."/>
        </authorList>
    </citation>
    <scope>NUCLEOTIDE SEQUENCE</scope>
    <source>
        <strain evidence="2">FT137W</strain>
    </source>
</reference>
<name>A0A941E4W4_9BURK</name>
<sequence length="136" mass="15102">MRESRAKKLAVKPIARKPATQSTTKIVKKSDVKSSRAAKDKLPIATKVLEKSRKMDDGIREKIRKPKLVRDSFTMPEAEYAVLSEVKKACIAAGVEVKKSQLLRLGLVLLQKTPVTRLKKMLSGLTPLKAGRPKNL</sequence>
<keyword evidence="3" id="KW-1185">Reference proteome</keyword>
<proteinExistence type="predicted"/>
<evidence type="ECO:0000256" key="1">
    <source>
        <dbReference type="SAM" id="MobiDB-lite"/>
    </source>
</evidence>
<comment type="caution">
    <text evidence="2">The sequence shown here is derived from an EMBL/GenBank/DDBJ whole genome shotgun (WGS) entry which is preliminary data.</text>
</comment>
<protein>
    <submittedName>
        <fullName evidence="2">Uncharacterized protein</fullName>
    </submittedName>
</protein>
<dbReference type="EMBL" id="JAGSPJ010000006">
    <property type="protein sequence ID" value="MBR7801102.1"/>
    <property type="molecule type" value="Genomic_DNA"/>
</dbReference>
<feature type="region of interest" description="Disordered" evidence="1">
    <location>
        <begin position="1"/>
        <end position="38"/>
    </location>
</feature>
<feature type="compositionally biased region" description="Basic and acidic residues" evidence="1">
    <location>
        <begin position="28"/>
        <end position="38"/>
    </location>
</feature>